<feature type="region of interest" description="Disordered" evidence="1">
    <location>
        <begin position="136"/>
        <end position="158"/>
    </location>
</feature>
<comment type="caution">
    <text evidence="2">The sequence shown here is derived from an EMBL/GenBank/DDBJ whole genome shotgun (WGS) entry which is preliminary data.</text>
</comment>
<sequence>MQTYKVRVVAVPTETPENLSVSCSRASSSRIDRTYASPGLMGFVREAEIMSLPPTPVYISDHRPVKLTLHLPAGTPTAQKPWRLDCRVLQDFQSTQGLSQALRASLVGADISDWDRLKEQWRHHCSASGRALRARVSKDASPTVIRTPPPRYGHGKRSSLTDTNVSCALLRSRLRHGAVGARRVRTLRCLGMHVELYSVRQAHLPIHSILPHHL</sequence>
<accession>A0A9D4PEY1</accession>
<evidence type="ECO:0000313" key="2">
    <source>
        <dbReference type="EMBL" id="KAH7938817.1"/>
    </source>
</evidence>
<dbReference type="SUPFAM" id="SSF56219">
    <property type="entry name" value="DNase I-like"/>
    <property type="match status" value="1"/>
</dbReference>
<proteinExistence type="predicted"/>
<dbReference type="EMBL" id="JABSTV010001254">
    <property type="protein sequence ID" value="KAH7938817.1"/>
    <property type="molecule type" value="Genomic_DNA"/>
</dbReference>
<protein>
    <submittedName>
        <fullName evidence="2">Uncharacterized protein</fullName>
    </submittedName>
</protein>
<dbReference type="InterPro" id="IPR036691">
    <property type="entry name" value="Endo/exonu/phosph_ase_sf"/>
</dbReference>
<dbReference type="Proteomes" id="UP000821837">
    <property type="component" value="Chromosome 8"/>
</dbReference>
<gene>
    <name evidence="2" type="ORF">HPB52_000760</name>
</gene>
<organism evidence="2 3">
    <name type="scientific">Rhipicephalus sanguineus</name>
    <name type="common">Brown dog tick</name>
    <name type="synonym">Ixodes sanguineus</name>
    <dbReference type="NCBI Taxonomy" id="34632"/>
    <lineage>
        <taxon>Eukaryota</taxon>
        <taxon>Metazoa</taxon>
        <taxon>Ecdysozoa</taxon>
        <taxon>Arthropoda</taxon>
        <taxon>Chelicerata</taxon>
        <taxon>Arachnida</taxon>
        <taxon>Acari</taxon>
        <taxon>Parasitiformes</taxon>
        <taxon>Ixodida</taxon>
        <taxon>Ixodoidea</taxon>
        <taxon>Ixodidae</taxon>
        <taxon>Rhipicephalinae</taxon>
        <taxon>Rhipicephalus</taxon>
        <taxon>Rhipicephalus</taxon>
    </lineage>
</organism>
<evidence type="ECO:0000313" key="3">
    <source>
        <dbReference type="Proteomes" id="UP000821837"/>
    </source>
</evidence>
<reference evidence="2" key="2">
    <citation type="submission" date="2021-09" db="EMBL/GenBank/DDBJ databases">
        <authorList>
            <person name="Jia N."/>
            <person name="Wang J."/>
            <person name="Shi W."/>
            <person name="Du L."/>
            <person name="Sun Y."/>
            <person name="Zhan W."/>
            <person name="Jiang J."/>
            <person name="Wang Q."/>
            <person name="Zhang B."/>
            <person name="Ji P."/>
            <person name="Sakyi L.B."/>
            <person name="Cui X."/>
            <person name="Yuan T."/>
            <person name="Jiang B."/>
            <person name="Yang W."/>
            <person name="Lam T.T.-Y."/>
            <person name="Chang Q."/>
            <person name="Ding S."/>
            <person name="Wang X."/>
            <person name="Zhu J."/>
            <person name="Ruan X."/>
            <person name="Zhao L."/>
            <person name="Wei J."/>
            <person name="Que T."/>
            <person name="Du C."/>
            <person name="Cheng J."/>
            <person name="Dai P."/>
            <person name="Han X."/>
            <person name="Huang E."/>
            <person name="Gao Y."/>
            <person name="Liu J."/>
            <person name="Shao H."/>
            <person name="Ye R."/>
            <person name="Li L."/>
            <person name="Wei W."/>
            <person name="Wang X."/>
            <person name="Wang C."/>
            <person name="Huo Q."/>
            <person name="Li W."/>
            <person name="Guo W."/>
            <person name="Chen H."/>
            <person name="Chen S."/>
            <person name="Zhou L."/>
            <person name="Zhou L."/>
            <person name="Ni X."/>
            <person name="Tian J."/>
            <person name="Zhou Y."/>
            <person name="Sheng Y."/>
            <person name="Liu T."/>
            <person name="Pan Y."/>
            <person name="Xia L."/>
            <person name="Li J."/>
            <person name="Zhao F."/>
            <person name="Cao W."/>
        </authorList>
    </citation>
    <scope>NUCLEOTIDE SEQUENCE</scope>
    <source>
        <strain evidence="2">Rsan-2018</strain>
        <tissue evidence="2">Larvae</tissue>
    </source>
</reference>
<reference evidence="2" key="1">
    <citation type="journal article" date="2020" name="Cell">
        <title>Large-Scale Comparative Analyses of Tick Genomes Elucidate Their Genetic Diversity and Vector Capacities.</title>
        <authorList>
            <consortium name="Tick Genome and Microbiome Consortium (TIGMIC)"/>
            <person name="Jia N."/>
            <person name="Wang J."/>
            <person name="Shi W."/>
            <person name="Du L."/>
            <person name="Sun Y."/>
            <person name="Zhan W."/>
            <person name="Jiang J.F."/>
            <person name="Wang Q."/>
            <person name="Zhang B."/>
            <person name="Ji P."/>
            <person name="Bell-Sakyi L."/>
            <person name="Cui X.M."/>
            <person name="Yuan T.T."/>
            <person name="Jiang B.G."/>
            <person name="Yang W.F."/>
            <person name="Lam T.T."/>
            <person name="Chang Q.C."/>
            <person name="Ding S.J."/>
            <person name="Wang X.J."/>
            <person name="Zhu J.G."/>
            <person name="Ruan X.D."/>
            <person name="Zhao L."/>
            <person name="Wei J.T."/>
            <person name="Ye R.Z."/>
            <person name="Que T.C."/>
            <person name="Du C.H."/>
            <person name="Zhou Y.H."/>
            <person name="Cheng J.X."/>
            <person name="Dai P.F."/>
            <person name="Guo W.B."/>
            <person name="Han X.H."/>
            <person name="Huang E.J."/>
            <person name="Li L.F."/>
            <person name="Wei W."/>
            <person name="Gao Y.C."/>
            <person name="Liu J.Z."/>
            <person name="Shao H.Z."/>
            <person name="Wang X."/>
            <person name="Wang C.C."/>
            <person name="Yang T.C."/>
            <person name="Huo Q.B."/>
            <person name="Li W."/>
            <person name="Chen H.Y."/>
            <person name="Chen S.E."/>
            <person name="Zhou L.G."/>
            <person name="Ni X.B."/>
            <person name="Tian J.H."/>
            <person name="Sheng Y."/>
            <person name="Liu T."/>
            <person name="Pan Y.S."/>
            <person name="Xia L.Y."/>
            <person name="Li J."/>
            <person name="Zhao F."/>
            <person name="Cao W.C."/>
        </authorList>
    </citation>
    <scope>NUCLEOTIDE SEQUENCE</scope>
    <source>
        <strain evidence="2">Rsan-2018</strain>
    </source>
</reference>
<dbReference type="Gene3D" id="3.60.10.10">
    <property type="entry name" value="Endonuclease/exonuclease/phosphatase"/>
    <property type="match status" value="1"/>
</dbReference>
<keyword evidence="3" id="KW-1185">Reference proteome</keyword>
<dbReference type="AlphaFoldDB" id="A0A9D4PEY1"/>
<name>A0A9D4PEY1_RHISA</name>
<evidence type="ECO:0000256" key="1">
    <source>
        <dbReference type="SAM" id="MobiDB-lite"/>
    </source>
</evidence>